<dbReference type="InterPro" id="IPR005656">
    <property type="entry name" value="MmgE_PrpD"/>
</dbReference>
<dbReference type="InterPro" id="IPR036148">
    <property type="entry name" value="MmgE/PrpD_sf"/>
</dbReference>
<name>X1AU51_9ZZZZ</name>
<dbReference type="Pfam" id="PF03972">
    <property type="entry name" value="MmgE_PrpD_N"/>
    <property type="match status" value="1"/>
</dbReference>
<dbReference type="InterPro" id="IPR045336">
    <property type="entry name" value="MmgE_PrpD_N"/>
</dbReference>
<dbReference type="EMBL" id="BART01006427">
    <property type="protein sequence ID" value="GAG63391.1"/>
    <property type="molecule type" value="Genomic_DNA"/>
</dbReference>
<gene>
    <name evidence="3" type="ORF">S01H4_14666</name>
</gene>
<feature type="domain" description="MmgE/PrpD N-terminal" evidence="2">
    <location>
        <begin position="17"/>
        <end position="183"/>
    </location>
</feature>
<organism evidence="3">
    <name type="scientific">marine sediment metagenome</name>
    <dbReference type="NCBI Taxonomy" id="412755"/>
    <lineage>
        <taxon>unclassified sequences</taxon>
        <taxon>metagenomes</taxon>
        <taxon>ecological metagenomes</taxon>
    </lineage>
</organism>
<dbReference type="Gene3D" id="1.10.4100.10">
    <property type="entry name" value="2-methylcitrate dehydratase PrpD"/>
    <property type="match status" value="1"/>
</dbReference>
<accession>X1AU51</accession>
<proteinExistence type="inferred from homology"/>
<dbReference type="SUPFAM" id="SSF103378">
    <property type="entry name" value="2-methylcitrate dehydratase PrpD"/>
    <property type="match status" value="1"/>
</dbReference>
<sequence length="183" mass="19245">MSPSITTEVVDFILKKNPSPTAVKTKAVEHIIDGIAVMLAGSRTECVKKLENYICEKGGAPTSTIVGFKIKSCPSDAALVNGTSGHADDYDDTQLSSSPDRIYGLLTHPTVPVLASALATGETVDCSGRELLEAFIVGFEVECKLAEAIKPEHYTQGFHTTGTIGAFGAAAASSRLLGLDEEE</sequence>
<reference evidence="3" key="1">
    <citation type="journal article" date="2014" name="Front. Microbiol.">
        <title>High frequency of phylogenetically diverse reductive dehalogenase-homologous genes in deep subseafloor sedimentary metagenomes.</title>
        <authorList>
            <person name="Kawai M."/>
            <person name="Futagami T."/>
            <person name="Toyoda A."/>
            <person name="Takaki Y."/>
            <person name="Nishi S."/>
            <person name="Hori S."/>
            <person name="Arai W."/>
            <person name="Tsubouchi T."/>
            <person name="Morono Y."/>
            <person name="Uchiyama I."/>
            <person name="Ito T."/>
            <person name="Fujiyama A."/>
            <person name="Inagaki F."/>
            <person name="Takami H."/>
        </authorList>
    </citation>
    <scope>NUCLEOTIDE SEQUENCE</scope>
    <source>
        <strain evidence="3">Expedition CK06-06</strain>
    </source>
</reference>
<dbReference type="GO" id="GO:0016829">
    <property type="term" value="F:lyase activity"/>
    <property type="evidence" value="ECO:0007669"/>
    <property type="project" value="InterPro"/>
</dbReference>
<protein>
    <recommendedName>
        <fullName evidence="2">MmgE/PrpD N-terminal domain-containing protein</fullName>
    </recommendedName>
</protein>
<evidence type="ECO:0000313" key="3">
    <source>
        <dbReference type="EMBL" id="GAG63391.1"/>
    </source>
</evidence>
<comment type="similarity">
    <text evidence="1">Belongs to the PrpD family.</text>
</comment>
<dbReference type="PANTHER" id="PTHR16943">
    <property type="entry name" value="2-METHYLCITRATE DEHYDRATASE-RELATED"/>
    <property type="match status" value="1"/>
</dbReference>
<comment type="caution">
    <text evidence="3">The sequence shown here is derived from an EMBL/GenBank/DDBJ whole genome shotgun (WGS) entry which is preliminary data.</text>
</comment>
<feature type="non-terminal residue" evidence="3">
    <location>
        <position position="183"/>
    </location>
</feature>
<dbReference type="PANTHER" id="PTHR16943:SF8">
    <property type="entry name" value="2-METHYLCITRATE DEHYDRATASE"/>
    <property type="match status" value="1"/>
</dbReference>
<dbReference type="AlphaFoldDB" id="X1AU51"/>
<evidence type="ECO:0000259" key="2">
    <source>
        <dbReference type="Pfam" id="PF03972"/>
    </source>
</evidence>
<dbReference type="InterPro" id="IPR042183">
    <property type="entry name" value="MmgE/PrpD_sf_1"/>
</dbReference>
<evidence type="ECO:0000256" key="1">
    <source>
        <dbReference type="ARBA" id="ARBA00006174"/>
    </source>
</evidence>